<proteinExistence type="inferred from homology"/>
<dbReference type="InterPro" id="IPR039426">
    <property type="entry name" value="TonB-dep_rcpt-like"/>
</dbReference>
<dbReference type="RefSeq" id="WP_090124663.1">
    <property type="nucleotide sequence ID" value="NZ_FNNJ01000008.1"/>
</dbReference>
<dbReference type="InterPro" id="IPR036942">
    <property type="entry name" value="Beta-barrel_TonB_sf"/>
</dbReference>
<evidence type="ECO:0000256" key="1">
    <source>
        <dbReference type="ARBA" id="ARBA00004571"/>
    </source>
</evidence>
<dbReference type="EMBL" id="FNNJ01000008">
    <property type="protein sequence ID" value="SDX72206.1"/>
    <property type="molecule type" value="Genomic_DNA"/>
</dbReference>
<dbReference type="Gene3D" id="2.40.170.20">
    <property type="entry name" value="TonB-dependent receptor, beta-barrel domain"/>
    <property type="match status" value="1"/>
</dbReference>
<dbReference type="InterPro" id="IPR037066">
    <property type="entry name" value="Plug_dom_sf"/>
</dbReference>
<dbReference type="InterPro" id="IPR008969">
    <property type="entry name" value="CarboxyPept-like_regulatory"/>
</dbReference>
<dbReference type="Proteomes" id="UP000199595">
    <property type="component" value="Unassembled WGS sequence"/>
</dbReference>
<dbReference type="Gene3D" id="2.170.130.10">
    <property type="entry name" value="TonB-dependent receptor, plug domain"/>
    <property type="match status" value="1"/>
</dbReference>
<keyword evidence="2 7" id="KW-0813">Transport</keyword>
<dbReference type="Pfam" id="PF07715">
    <property type="entry name" value="Plug"/>
    <property type="match status" value="1"/>
</dbReference>
<comment type="similarity">
    <text evidence="7">Belongs to the TonB-dependent receptor family.</text>
</comment>
<evidence type="ECO:0000256" key="7">
    <source>
        <dbReference type="PROSITE-ProRule" id="PRU01360"/>
    </source>
</evidence>
<name>A0A1H3E0M3_9FLAO</name>
<sequence length="1031" mass="114136">MKFKLLVNWKTKCYLITTMLLLSIGVIQSQSLTLKGTVSGDGNPLPGVSVIIKGSNSGTTTDFDGLFEIKANTSDVLVFSYMGFKTKEVTIGTTTNLNITLVSDVAALNEVVVVGYGTQRKKEVTGAVINVGEEVIAKTATSDLATALQGQVAGVNIQAASGRPGAAANVQIRGLGSVSSGSLGPLYVVDGIPFEGNPNIAPEQVKSIDILKDGAAASIYGTRASNGVILITTKKGSKGKMKIDFSAYTGIQNITSGTPLMNAEQQMYTEEVLLEALGRDPLIFFFNQDALDYNSDFVGDVQNNNALIQNYNLSLSGGVENLTLNFNTGYFKQDGVLINSGFNRFTNRITGEFKKGKFKAYATLGFTEENRDQEPWGLYEYAITQKPWQPPLADLASIGDNGVQIPVRNAEQYGYLSKQLGNTDETTVKSSNIAVNLSYEILEGLNYKISLGRNSWDSERNFFQKQYLIYNRDGSYNAGASNEKASLNKDYFWSTKQSIENIVNYNKEFGKHKVGLLAVLSYEKYNSETLGTGVIYSKESGNSLEIISGGSEGITPNGIEEERTLSGKLFRAQYNYDDRYLLSASIRRDGSSKFSEENRYGNFKGFSAGWNIHEEQFFENLKWEKLNSVKLRASWAEVGNQDIPSYSFSPVIESGINYPYGPNESLNFGAIQRRYVDPNIKWETTISKNIGIDITMLDYRLNFTADLYQNDKEDMLLQERLPPSTGTYQPRATGVYDVKTINAGNMVNKGIELALSYKDETASGLKYNISSTFTKNKNKVTDLNGIERGYANARPIVTNGENTDYTTFLAEGYEAGAFFLVEHAGVIKNDEQLAAYQLIDGSAQKGDMMYVDQDGNNKIDDNDRVYAGSGQAEFEAGISVNLEYKNFDFFVQGYYSYGAEIYNGAKLHAYSRGRHADQYYMWSPQNPDSDIPTDRLNSLHNNVRARSDYFIEDGTYFRIRNLSLGYTIPNLVEKTGIEKARVYITGVNPFTFTNYDGYDPEVGGDGIFTRGVDRGNYPVTRQFMLGVQLSF</sequence>
<dbReference type="NCBIfam" id="TIGR04056">
    <property type="entry name" value="OMP_RagA_SusC"/>
    <property type="match status" value="1"/>
</dbReference>
<dbReference type="STRING" id="762486.SAMN05444411_108136"/>
<evidence type="ECO:0000259" key="8">
    <source>
        <dbReference type="Pfam" id="PF07715"/>
    </source>
</evidence>
<evidence type="ECO:0000256" key="4">
    <source>
        <dbReference type="ARBA" id="ARBA00022692"/>
    </source>
</evidence>
<keyword evidence="5 7" id="KW-0472">Membrane</keyword>
<dbReference type="InterPro" id="IPR023997">
    <property type="entry name" value="TonB-dep_OMP_SusC/RagA_CS"/>
</dbReference>
<protein>
    <submittedName>
        <fullName evidence="9">TonB-linked outer membrane protein, SusC/RagA family</fullName>
    </submittedName>
</protein>
<evidence type="ECO:0000256" key="3">
    <source>
        <dbReference type="ARBA" id="ARBA00022452"/>
    </source>
</evidence>
<evidence type="ECO:0000313" key="10">
    <source>
        <dbReference type="Proteomes" id="UP000199595"/>
    </source>
</evidence>
<accession>A0A1H3E0M3</accession>
<keyword evidence="3 7" id="KW-1134">Transmembrane beta strand</keyword>
<dbReference type="Pfam" id="PF13715">
    <property type="entry name" value="CarbopepD_reg_2"/>
    <property type="match status" value="1"/>
</dbReference>
<dbReference type="SUPFAM" id="SSF49464">
    <property type="entry name" value="Carboxypeptidase regulatory domain-like"/>
    <property type="match status" value="1"/>
</dbReference>
<evidence type="ECO:0000256" key="5">
    <source>
        <dbReference type="ARBA" id="ARBA00023136"/>
    </source>
</evidence>
<dbReference type="PROSITE" id="PS52016">
    <property type="entry name" value="TONB_DEPENDENT_REC_3"/>
    <property type="match status" value="1"/>
</dbReference>
<dbReference type="Gene3D" id="2.60.40.1120">
    <property type="entry name" value="Carboxypeptidase-like, regulatory domain"/>
    <property type="match status" value="1"/>
</dbReference>
<comment type="subcellular location">
    <subcellularLocation>
        <location evidence="1 7">Cell outer membrane</location>
        <topology evidence="1 7">Multi-pass membrane protein</topology>
    </subcellularLocation>
</comment>
<organism evidence="9 10">
    <name type="scientific">Lutibacter oricola</name>
    <dbReference type="NCBI Taxonomy" id="762486"/>
    <lineage>
        <taxon>Bacteria</taxon>
        <taxon>Pseudomonadati</taxon>
        <taxon>Bacteroidota</taxon>
        <taxon>Flavobacteriia</taxon>
        <taxon>Flavobacteriales</taxon>
        <taxon>Flavobacteriaceae</taxon>
        <taxon>Lutibacter</taxon>
    </lineage>
</organism>
<reference evidence="9 10" key="1">
    <citation type="submission" date="2016-10" db="EMBL/GenBank/DDBJ databases">
        <authorList>
            <person name="de Groot N.N."/>
        </authorList>
    </citation>
    <scope>NUCLEOTIDE SEQUENCE [LARGE SCALE GENOMIC DNA]</scope>
    <source>
        <strain evidence="9 10">DSM 24956</strain>
    </source>
</reference>
<dbReference type="GO" id="GO:0009279">
    <property type="term" value="C:cell outer membrane"/>
    <property type="evidence" value="ECO:0007669"/>
    <property type="project" value="UniProtKB-SubCell"/>
</dbReference>
<keyword evidence="6 7" id="KW-0998">Cell outer membrane</keyword>
<dbReference type="NCBIfam" id="TIGR04057">
    <property type="entry name" value="SusC_RagA_signa"/>
    <property type="match status" value="1"/>
</dbReference>
<keyword evidence="10" id="KW-1185">Reference proteome</keyword>
<dbReference type="AlphaFoldDB" id="A0A1H3E0M3"/>
<gene>
    <name evidence="9" type="ORF">SAMN05444411_108136</name>
</gene>
<evidence type="ECO:0000313" key="9">
    <source>
        <dbReference type="EMBL" id="SDX72206.1"/>
    </source>
</evidence>
<dbReference type="SUPFAM" id="SSF56935">
    <property type="entry name" value="Porins"/>
    <property type="match status" value="1"/>
</dbReference>
<dbReference type="InterPro" id="IPR023996">
    <property type="entry name" value="TonB-dep_OMP_SusC/RagA"/>
</dbReference>
<feature type="domain" description="TonB-dependent receptor plug" evidence="8">
    <location>
        <begin position="121"/>
        <end position="228"/>
    </location>
</feature>
<keyword evidence="4 7" id="KW-0812">Transmembrane</keyword>
<evidence type="ECO:0000256" key="2">
    <source>
        <dbReference type="ARBA" id="ARBA00022448"/>
    </source>
</evidence>
<dbReference type="OrthoDB" id="9768177at2"/>
<evidence type="ECO:0000256" key="6">
    <source>
        <dbReference type="ARBA" id="ARBA00023237"/>
    </source>
</evidence>
<dbReference type="InterPro" id="IPR012910">
    <property type="entry name" value="Plug_dom"/>
</dbReference>